<gene>
    <name evidence="2" type="ORF">H2RhizoLitter8242_000004</name>
</gene>
<protein>
    <submittedName>
        <fullName evidence="2">Uncharacterized protein</fullName>
    </submittedName>
</protein>
<reference evidence="2" key="1">
    <citation type="submission" date="2019-05" db="EMBL/GenBank/DDBJ databases">
        <title>Metatranscriptomic reconstruction reveals RNA viruses with the potential to shape carbon cycling in soil.</title>
        <authorList>
            <person name="Starr E.P."/>
            <person name="Nuccio E."/>
            <person name="Pett-Ridge J."/>
            <person name="Banfield J.F."/>
            <person name="Firestone M.K."/>
        </authorList>
    </citation>
    <scope>NUCLEOTIDE SEQUENCE</scope>
    <source>
        <strain evidence="2">H2_Rhizo_Litter_8_scaffold_242</strain>
    </source>
</reference>
<dbReference type="EMBL" id="MN034763">
    <property type="protein sequence ID" value="QDH89335.1"/>
    <property type="molecule type" value="Genomic_RNA"/>
</dbReference>
<proteinExistence type="predicted"/>
<feature type="region of interest" description="Disordered" evidence="1">
    <location>
        <begin position="1"/>
        <end position="21"/>
    </location>
</feature>
<evidence type="ECO:0000256" key="1">
    <source>
        <dbReference type="SAM" id="MobiDB-lite"/>
    </source>
</evidence>
<name>A0A514D6W5_9VIRU</name>
<organism evidence="2">
    <name type="scientific">Leviviridae sp</name>
    <dbReference type="NCBI Taxonomy" id="2027243"/>
    <lineage>
        <taxon>Viruses</taxon>
        <taxon>Riboviria</taxon>
        <taxon>Orthornavirae</taxon>
        <taxon>Lenarviricota</taxon>
        <taxon>Leviviricetes</taxon>
        <taxon>Norzivirales</taxon>
        <taxon>Fiersviridae</taxon>
    </lineage>
</organism>
<feature type="compositionally biased region" description="Basic and acidic residues" evidence="1">
    <location>
        <begin position="1"/>
        <end position="10"/>
    </location>
</feature>
<accession>A0A514D6W5</accession>
<evidence type="ECO:0000313" key="2">
    <source>
        <dbReference type="EMBL" id="QDH89335.1"/>
    </source>
</evidence>
<sequence>MENRSGERGDQGYSAVPKGLRERSSFRLSGHPERDDGAEFTVHLKVGYKTVLLAVVIFDLVHLSIREIYSTSWVEHLLGL</sequence>